<evidence type="ECO:0000256" key="3">
    <source>
        <dbReference type="ARBA" id="ARBA00012150"/>
    </source>
</evidence>
<evidence type="ECO:0000256" key="4">
    <source>
        <dbReference type="ARBA" id="ARBA00022801"/>
    </source>
</evidence>
<dbReference type="Gene3D" id="3.30.70.100">
    <property type="match status" value="1"/>
</dbReference>
<protein>
    <recommendedName>
        <fullName evidence="3">acylphosphatase</fullName>
        <ecNumber evidence="3">3.6.1.7</ecNumber>
    </recommendedName>
</protein>
<proteinExistence type="inferred from homology"/>
<evidence type="ECO:0000256" key="1">
    <source>
        <dbReference type="ARBA" id="ARBA00004123"/>
    </source>
</evidence>
<gene>
    <name evidence="9" type="primary">Acyp1</name>
    <name evidence="9" type="ORF">G6Z78_0002644</name>
</gene>
<organism evidence="9 10">
    <name type="scientific">Pseudoatta argentina</name>
    <dbReference type="NCBI Taxonomy" id="621737"/>
    <lineage>
        <taxon>Eukaryota</taxon>
        <taxon>Metazoa</taxon>
        <taxon>Ecdysozoa</taxon>
        <taxon>Arthropoda</taxon>
        <taxon>Hexapoda</taxon>
        <taxon>Insecta</taxon>
        <taxon>Pterygota</taxon>
        <taxon>Neoptera</taxon>
        <taxon>Endopterygota</taxon>
        <taxon>Hymenoptera</taxon>
        <taxon>Apocrita</taxon>
        <taxon>Aculeata</taxon>
        <taxon>Formicoidea</taxon>
        <taxon>Formicidae</taxon>
        <taxon>Myrmicinae</taxon>
        <taxon>Pseudoatta</taxon>
    </lineage>
</organism>
<dbReference type="Pfam" id="PF00708">
    <property type="entry name" value="Acylphosphatase"/>
    <property type="match status" value="1"/>
</dbReference>
<dbReference type="InterPro" id="IPR009057">
    <property type="entry name" value="Homeodomain-like_sf"/>
</dbReference>
<sequence>MANYPPSESIVEMIGIFYAANNNTRKVAHQYRDRYPDHKAILRLTIRARTGLMKRKRSKKQISDTNPHRVCHVDNQLRWKVIVWRGILDGHIIGPAAKYMKKSKSFVQKWMQRYNMAKNVDDLPEYGSICKVDKKDDKKIVNLFSRNPGLYTQKRGKELGLKGWCMNTPDGTVVGHLEGRETQIDEMKQWLRYIGSPQSRIDKTEFRNEKEISKSSFTNFEVRK</sequence>
<evidence type="ECO:0000313" key="9">
    <source>
        <dbReference type="EMBL" id="KAG5325350.1"/>
    </source>
</evidence>
<dbReference type="EC" id="3.6.1.7" evidence="3"/>
<dbReference type="PROSITE" id="PS51160">
    <property type="entry name" value="ACYLPHOSPHATASE_3"/>
    <property type="match status" value="1"/>
</dbReference>
<keyword evidence="4" id="KW-0378">Hydrolase</keyword>
<comment type="subcellular location">
    <subcellularLocation>
        <location evidence="1">Nucleus</location>
    </subcellularLocation>
</comment>
<dbReference type="InterPro" id="IPR036046">
    <property type="entry name" value="Acylphosphatase-like_dom_sf"/>
</dbReference>
<evidence type="ECO:0000256" key="5">
    <source>
        <dbReference type="ARBA" id="ARBA00047645"/>
    </source>
</evidence>
<evidence type="ECO:0000259" key="8">
    <source>
        <dbReference type="PROSITE" id="PS51160"/>
    </source>
</evidence>
<evidence type="ECO:0000256" key="6">
    <source>
        <dbReference type="PROSITE-ProRule" id="PRU00520"/>
    </source>
</evidence>
<dbReference type="PRINTS" id="PR00112">
    <property type="entry name" value="ACYLPHPHTASE"/>
</dbReference>
<comment type="caution">
    <text evidence="9">The sequence shown here is derived from an EMBL/GenBank/DDBJ whole genome shotgun (WGS) entry which is preliminary data.</text>
</comment>
<feature type="domain" description="Acylphosphatase-like" evidence="8">
    <location>
        <begin position="151"/>
        <end position="224"/>
    </location>
</feature>
<dbReference type="GO" id="GO:0003998">
    <property type="term" value="F:acylphosphatase activity"/>
    <property type="evidence" value="ECO:0007669"/>
    <property type="project" value="UniProtKB-EC"/>
</dbReference>
<evidence type="ECO:0000256" key="2">
    <source>
        <dbReference type="ARBA" id="ARBA00005614"/>
    </source>
</evidence>
<dbReference type="InterPro" id="IPR020456">
    <property type="entry name" value="Acylphosphatase"/>
</dbReference>
<keyword evidence="10" id="KW-1185">Reference proteome</keyword>
<accession>A0A836JU73</accession>
<dbReference type="InterPro" id="IPR001792">
    <property type="entry name" value="Acylphosphatase-like_dom"/>
</dbReference>
<feature type="non-terminal residue" evidence="9">
    <location>
        <position position="224"/>
    </location>
</feature>
<comment type="catalytic activity">
    <reaction evidence="5">
        <text>an acyl phosphate + H2O = a carboxylate + phosphate + H(+)</text>
        <dbReference type="Rhea" id="RHEA:14965"/>
        <dbReference type="ChEBI" id="CHEBI:15377"/>
        <dbReference type="ChEBI" id="CHEBI:15378"/>
        <dbReference type="ChEBI" id="CHEBI:29067"/>
        <dbReference type="ChEBI" id="CHEBI:43474"/>
        <dbReference type="ChEBI" id="CHEBI:59918"/>
        <dbReference type="EC" id="3.6.1.7"/>
    </reaction>
</comment>
<comment type="caution">
    <text evidence="6">Lacks conserved residue(s) required for the propagation of feature annotation.</text>
</comment>
<dbReference type="InterPro" id="IPR017968">
    <property type="entry name" value="Acylphosphatase_CS"/>
</dbReference>
<dbReference type="SUPFAM" id="SSF46689">
    <property type="entry name" value="Homeodomain-like"/>
    <property type="match status" value="1"/>
</dbReference>
<dbReference type="GO" id="GO:0005634">
    <property type="term" value="C:nucleus"/>
    <property type="evidence" value="ECO:0007669"/>
    <property type="project" value="UniProtKB-SubCell"/>
</dbReference>
<dbReference type="PANTHER" id="PTHR10029:SF3">
    <property type="entry name" value="ACYLPHOSPHATASE-RELATED"/>
    <property type="match status" value="1"/>
</dbReference>
<dbReference type="PANTHER" id="PTHR10029">
    <property type="entry name" value="ACYLPHOSPHATASE"/>
    <property type="match status" value="1"/>
</dbReference>
<dbReference type="SUPFAM" id="SSF54975">
    <property type="entry name" value="Acylphosphatase/BLUF domain-like"/>
    <property type="match status" value="1"/>
</dbReference>
<name>A0A836JU73_9HYME</name>
<feature type="non-terminal residue" evidence="9">
    <location>
        <position position="1"/>
    </location>
</feature>
<comment type="similarity">
    <text evidence="2 7">Belongs to the acylphosphatase family.</text>
</comment>
<reference evidence="9" key="1">
    <citation type="submission" date="2020-02" db="EMBL/GenBank/DDBJ databases">
        <title>Relaxed selection underlies rapid genomic changes in the transitions from sociality to social parasitism in ants.</title>
        <authorList>
            <person name="Bi X."/>
        </authorList>
    </citation>
    <scope>NUCLEOTIDE SEQUENCE</scope>
    <source>
        <strain evidence="9">BGI-DK2014c</strain>
        <tissue evidence="9">Whole body</tissue>
    </source>
</reference>
<dbReference type="EMBL" id="JAANIA010000276">
    <property type="protein sequence ID" value="KAG5325350.1"/>
    <property type="molecule type" value="Genomic_DNA"/>
</dbReference>
<evidence type="ECO:0000256" key="7">
    <source>
        <dbReference type="RuleBase" id="RU004168"/>
    </source>
</evidence>
<dbReference type="Proteomes" id="UP000668214">
    <property type="component" value="Unassembled WGS sequence"/>
</dbReference>
<dbReference type="PROSITE" id="PS00151">
    <property type="entry name" value="ACYLPHOSPHATASE_2"/>
    <property type="match status" value="1"/>
</dbReference>
<dbReference type="AlphaFoldDB" id="A0A836JU73"/>
<evidence type="ECO:0000313" key="10">
    <source>
        <dbReference type="Proteomes" id="UP000668214"/>
    </source>
</evidence>